<keyword evidence="1" id="KW-0805">Transcription regulation</keyword>
<dbReference type="InterPro" id="IPR037923">
    <property type="entry name" value="HTH-like"/>
</dbReference>
<dbReference type="EMBL" id="JADIMS010000156">
    <property type="protein sequence ID" value="MBO8451104.1"/>
    <property type="molecule type" value="Genomic_DNA"/>
</dbReference>
<dbReference type="GO" id="GO:0043565">
    <property type="term" value="F:sequence-specific DNA binding"/>
    <property type="evidence" value="ECO:0007669"/>
    <property type="project" value="InterPro"/>
</dbReference>
<dbReference type="PANTHER" id="PTHR43280:SF28">
    <property type="entry name" value="HTH-TYPE TRANSCRIPTIONAL ACTIVATOR RHAS"/>
    <property type="match status" value="1"/>
</dbReference>
<dbReference type="InterPro" id="IPR014710">
    <property type="entry name" value="RmlC-like_jellyroll"/>
</dbReference>
<dbReference type="InterPro" id="IPR009057">
    <property type="entry name" value="Homeodomain-like_sf"/>
</dbReference>
<dbReference type="Pfam" id="PF12833">
    <property type="entry name" value="HTH_18"/>
    <property type="match status" value="1"/>
</dbReference>
<dbReference type="PANTHER" id="PTHR43280">
    <property type="entry name" value="ARAC-FAMILY TRANSCRIPTIONAL REGULATOR"/>
    <property type="match status" value="1"/>
</dbReference>
<dbReference type="SUPFAM" id="SSF46689">
    <property type="entry name" value="Homeodomain-like"/>
    <property type="match status" value="2"/>
</dbReference>
<feature type="domain" description="HTH araC/xylS-type" evidence="4">
    <location>
        <begin position="194"/>
        <end position="292"/>
    </location>
</feature>
<dbReference type="Pfam" id="PF02311">
    <property type="entry name" value="AraC_binding"/>
    <property type="match status" value="1"/>
</dbReference>
<sequence>MKGIQERLRMYHWYDFENRRRGSLQFPIEFHHVAGSHPRYVMPWHWHPEIEIIRPVQGALTIFSGSRRFRLEEGDVLYIPQNTVHGGEPEAGCVYECIVCDFLGMLQQNAGFSAYAEIFSGGKKIQNLYGRDDPEIRTLMERLFRVMRNRADGWQLQTIGCLFQFAGTVLEKSLFCEEPEDRTVENARNISKFQNVFKLIRSRYRDPLTLEDMAAEANMSPNYFCQVFKEITHYSPVEYLMHYRIEYSKHLLCVKHATVSEAAFLSGFNSPAYYIKVFKDLTGSTPNRYKKSFAVHS</sequence>
<keyword evidence="2" id="KW-0238">DNA-binding</keyword>
<dbReference type="PROSITE" id="PS00041">
    <property type="entry name" value="HTH_ARAC_FAMILY_1"/>
    <property type="match status" value="1"/>
</dbReference>
<evidence type="ECO:0000313" key="6">
    <source>
        <dbReference type="Proteomes" id="UP000823616"/>
    </source>
</evidence>
<evidence type="ECO:0000256" key="1">
    <source>
        <dbReference type="ARBA" id="ARBA00023015"/>
    </source>
</evidence>
<dbReference type="Gene3D" id="1.10.10.60">
    <property type="entry name" value="Homeodomain-like"/>
    <property type="match status" value="2"/>
</dbReference>
<evidence type="ECO:0000256" key="2">
    <source>
        <dbReference type="ARBA" id="ARBA00023125"/>
    </source>
</evidence>
<proteinExistence type="predicted"/>
<protein>
    <submittedName>
        <fullName evidence="5">AraC family transcriptional regulator</fullName>
    </submittedName>
</protein>
<reference evidence="5" key="1">
    <citation type="submission" date="2020-10" db="EMBL/GenBank/DDBJ databases">
        <authorList>
            <person name="Gilroy R."/>
        </authorList>
    </citation>
    <scope>NUCLEOTIDE SEQUENCE</scope>
    <source>
        <strain evidence="5">B3-4054</strain>
    </source>
</reference>
<dbReference type="CDD" id="cd02208">
    <property type="entry name" value="cupin_RmlC-like"/>
    <property type="match status" value="1"/>
</dbReference>
<dbReference type="InterPro" id="IPR018060">
    <property type="entry name" value="HTH_AraC"/>
</dbReference>
<evidence type="ECO:0000259" key="4">
    <source>
        <dbReference type="PROSITE" id="PS01124"/>
    </source>
</evidence>
<name>A0A9D9EVI8_9SPIR</name>
<dbReference type="AlphaFoldDB" id="A0A9D9EVI8"/>
<comment type="caution">
    <text evidence="5">The sequence shown here is derived from an EMBL/GenBank/DDBJ whole genome shotgun (WGS) entry which is preliminary data.</text>
</comment>
<dbReference type="PROSITE" id="PS01124">
    <property type="entry name" value="HTH_ARAC_FAMILY_2"/>
    <property type="match status" value="1"/>
</dbReference>
<dbReference type="Gene3D" id="2.60.120.10">
    <property type="entry name" value="Jelly Rolls"/>
    <property type="match status" value="1"/>
</dbReference>
<keyword evidence="3" id="KW-0804">Transcription</keyword>
<dbReference type="InterPro" id="IPR003313">
    <property type="entry name" value="AraC-bd"/>
</dbReference>
<dbReference type="SUPFAM" id="SSF51215">
    <property type="entry name" value="Regulatory protein AraC"/>
    <property type="match status" value="1"/>
</dbReference>
<dbReference type="InterPro" id="IPR018062">
    <property type="entry name" value="HTH_AraC-typ_CS"/>
</dbReference>
<organism evidence="5 6">
    <name type="scientific">Candidatus Avitreponema avistercoris</name>
    <dbReference type="NCBI Taxonomy" id="2840705"/>
    <lineage>
        <taxon>Bacteria</taxon>
        <taxon>Pseudomonadati</taxon>
        <taxon>Spirochaetota</taxon>
        <taxon>Spirochaetia</taxon>
        <taxon>Spirochaetales</taxon>
        <taxon>Candidatus Avitreponema</taxon>
    </lineage>
</organism>
<evidence type="ECO:0000256" key="3">
    <source>
        <dbReference type="ARBA" id="ARBA00023163"/>
    </source>
</evidence>
<reference evidence="5" key="2">
    <citation type="journal article" date="2021" name="PeerJ">
        <title>Extensive microbial diversity within the chicken gut microbiome revealed by metagenomics and culture.</title>
        <authorList>
            <person name="Gilroy R."/>
            <person name="Ravi A."/>
            <person name="Getino M."/>
            <person name="Pursley I."/>
            <person name="Horton D.L."/>
            <person name="Alikhan N.F."/>
            <person name="Baker D."/>
            <person name="Gharbi K."/>
            <person name="Hall N."/>
            <person name="Watson M."/>
            <person name="Adriaenssens E.M."/>
            <person name="Foster-Nyarko E."/>
            <person name="Jarju S."/>
            <person name="Secka A."/>
            <person name="Antonio M."/>
            <person name="Oren A."/>
            <person name="Chaudhuri R.R."/>
            <person name="La Ragione R."/>
            <person name="Hildebrand F."/>
            <person name="Pallen M.J."/>
        </authorList>
    </citation>
    <scope>NUCLEOTIDE SEQUENCE</scope>
    <source>
        <strain evidence="5">B3-4054</strain>
    </source>
</reference>
<accession>A0A9D9EVI8</accession>
<dbReference type="SMART" id="SM00342">
    <property type="entry name" value="HTH_ARAC"/>
    <property type="match status" value="1"/>
</dbReference>
<dbReference type="Proteomes" id="UP000823616">
    <property type="component" value="Unassembled WGS sequence"/>
</dbReference>
<gene>
    <name evidence="5" type="ORF">IAA96_08380</name>
</gene>
<dbReference type="GO" id="GO:0003700">
    <property type="term" value="F:DNA-binding transcription factor activity"/>
    <property type="evidence" value="ECO:0007669"/>
    <property type="project" value="InterPro"/>
</dbReference>
<evidence type="ECO:0000313" key="5">
    <source>
        <dbReference type="EMBL" id="MBO8451104.1"/>
    </source>
</evidence>